<evidence type="ECO:0008006" key="4">
    <source>
        <dbReference type="Google" id="ProtNLM"/>
    </source>
</evidence>
<evidence type="ECO:0000313" key="2">
    <source>
        <dbReference type="EMBL" id="ASW41978.1"/>
    </source>
</evidence>
<dbReference type="AlphaFoldDB" id="A0A343J8X0"/>
<dbReference type="OrthoDB" id="1935735at2"/>
<evidence type="ECO:0000256" key="1">
    <source>
        <dbReference type="SAM" id="Phobius"/>
    </source>
</evidence>
<feature type="transmembrane region" description="Helical" evidence="1">
    <location>
        <begin position="163"/>
        <end position="195"/>
    </location>
</feature>
<dbReference type="EMBL" id="CP016786">
    <property type="protein sequence ID" value="ASW41978.1"/>
    <property type="molecule type" value="Genomic_DNA"/>
</dbReference>
<keyword evidence="1" id="KW-1133">Transmembrane helix</keyword>
<gene>
    <name evidence="2" type="ORF">BEN51_00165</name>
</gene>
<keyword evidence="1" id="KW-0812">Transmembrane</keyword>
<dbReference type="InterPro" id="IPR009574">
    <property type="entry name" value="DUF1189"/>
</dbReference>
<dbReference type="KEGG" id="cia:BEN51_00165"/>
<name>A0A343J8X0_9CLOT</name>
<protein>
    <recommendedName>
        <fullName evidence="4">DUF1189 domain-containing protein</fullName>
    </recommendedName>
</protein>
<organism evidence="2 3">
    <name type="scientific">Clostridium isatidis</name>
    <dbReference type="NCBI Taxonomy" id="182773"/>
    <lineage>
        <taxon>Bacteria</taxon>
        <taxon>Bacillati</taxon>
        <taxon>Bacillota</taxon>
        <taxon>Clostridia</taxon>
        <taxon>Eubacteriales</taxon>
        <taxon>Clostridiaceae</taxon>
        <taxon>Clostridium</taxon>
    </lineage>
</organism>
<evidence type="ECO:0000313" key="3">
    <source>
        <dbReference type="Proteomes" id="UP000264883"/>
    </source>
</evidence>
<dbReference type="RefSeq" id="WP_119864111.1">
    <property type="nucleotide sequence ID" value="NZ_CP016786.1"/>
</dbReference>
<dbReference type="Proteomes" id="UP000264883">
    <property type="component" value="Chromosome"/>
</dbReference>
<accession>A0A343J8X0</accession>
<keyword evidence="1" id="KW-0472">Membrane</keyword>
<dbReference type="Pfam" id="PF06691">
    <property type="entry name" value="DUF1189"/>
    <property type="match status" value="1"/>
</dbReference>
<feature type="transmembrane region" description="Helical" evidence="1">
    <location>
        <begin position="32"/>
        <end position="55"/>
    </location>
</feature>
<reference evidence="2 3" key="1">
    <citation type="submission" date="2016-08" db="EMBL/GenBank/DDBJ databases">
        <title>Complete Genome Sequence Of The Indigo Reducing Clostridium isatidis DSM15098.</title>
        <authorList>
            <person name="Little G.T."/>
            <person name="Minton N.P."/>
        </authorList>
    </citation>
    <scope>NUCLEOTIDE SEQUENCE [LARGE SCALE GENOMIC DNA]</scope>
    <source>
        <strain evidence="2 3">DSM 15098</strain>
    </source>
</reference>
<feature type="transmembrane region" description="Helical" evidence="1">
    <location>
        <begin position="216"/>
        <end position="241"/>
    </location>
</feature>
<sequence>MKEKIRFIDMFKISLFSPSNYKKLLKLGIGRIVLYLFILSIIVGVPNSISQAMIFSKEQRVLVNSLENEEYSFEIKEGILNYKSSPTKIDMGQYIFYIDANKELKDIESLRNILIHKDYSVAILKDGIAADFNGEKMKINYTDNGLVALNNKELIEVVKFMNIIIYIGIFIYIIAIFIGAIIDAILLSFLAFIIIRAQRIKLTYDSILKLSICSMTLPIIITIVSISGSIGMFIGGAYLFLAINNIKRDIYI</sequence>
<proteinExistence type="predicted"/>
<keyword evidence="3" id="KW-1185">Reference proteome</keyword>